<dbReference type="PANTHER" id="PTHR19441">
    <property type="entry name" value="WHEY ACDIC PROTEIN WAP"/>
    <property type="match status" value="1"/>
</dbReference>
<dbReference type="OMA" id="TIGPCVE"/>
<reference evidence="4" key="1">
    <citation type="submission" date="2023-03" db="UniProtKB">
        <authorList>
            <consortium name="Ensembl"/>
        </authorList>
    </citation>
    <scope>IDENTIFICATION</scope>
</reference>
<sequence>MKLGGLLLLATLITLKRLFCFSEKSKPGTCPGLPPETIGPCVELCSRDESCPGKQKCCSHGCGHSCQTAVKDMSIRQRVAFGKHGSLL</sequence>
<dbReference type="Gene3D" id="4.10.75.10">
    <property type="entry name" value="Elafin-like"/>
    <property type="match status" value="1"/>
</dbReference>
<dbReference type="FunFam" id="4.10.75.10:FF:000001">
    <property type="entry name" value="Anosmin 1"/>
    <property type="match status" value="1"/>
</dbReference>
<dbReference type="AlphaFoldDB" id="A0A8C4PMJ9"/>
<keyword evidence="2" id="KW-0732">Signal</keyword>
<dbReference type="Pfam" id="PF00095">
    <property type="entry name" value="WAP"/>
    <property type="match status" value="1"/>
</dbReference>
<protein>
    <recommendedName>
        <fullName evidence="3">WAP domain-containing protein</fullName>
    </recommendedName>
</protein>
<dbReference type="InterPro" id="IPR050514">
    <property type="entry name" value="WAP_four-disulfide_core"/>
</dbReference>
<feature type="signal peptide" evidence="2">
    <location>
        <begin position="1"/>
        <end position="20"/>
    </location>
</feature>
<keyword evidence="1" id="KW-0646">Protease inhibitor</keyword>
<dbReference type="GO" id="GO:0004867">
    <property type="term" value="F:serine-type endopeptidase inhibitor activity"/>
    <property type="evidence" value="ECO:0007669"/>
    <property type="project" value="TreeGrafter"/>
</dbReference>
<dbReference type="PRINTS" id="PR00003">
    <property type="entry name" value="4DISULPHCORE"/>
</dbReference>
<dbReference type="InterPro" id="IPR008197">
    <property type="entry name" value="WAP_dom"/>
</dbReference>
<name>A0A8C4PMJ9_EQUAS</name>
<dbReference type="GO" id="GO:0019731">
    <property type="term" value="P:antibacterial humoral response"/>
    <property type="evidence" value="ECO:0007669"/>
    <property type="project" value="TreeGrafter"/>
</dbReference>
<proteinExistence type="predicted"/>
<dbReference type="CDD" id="cd00199">
    <property type="entry name" value="WAP"/>
    <property type="match status" value="1"/>
</dbReference>
<dbReference type="GO" id="GO:0005615">
    <property type="term" value="C:extracellular space"/>
    <property type="evidence" value="ECO:0007669"/>
    <property type="project" value="TreeGrafter"/>
</dbReference>
<dbReference type="InterPro" id="IPR036645">
    <property type="entry name" value="Elafin-like_sf"/>
</dbReference>
<evidence type="ECO:0000313" key="4">
    <source>
        <dbReference type="Ensembl" id="ENSEASP00005016212.1"/>
    </source>
</evidence>
<organism evidence="4">
    <name type="scientific">Equus asinus asinus</name>
    <dbReference type="NCBI Taxonomy" id="83772"/>
    <lineage>
        <taxon>Eukaryota</taxon>
        <taxon>Metazoa</taxon>
        <taxon>Chordata</taxon>
        <taxon>Craniata</taxon>
        <taxon>Vertebrata</taxon>
        <taxon>Euteleostomi</taxon>
        <taxon>Mammalia</taxon>
        <taxon>Eutheria</taxon>
        <taxon>Laurasiatheria</taxon>
        <taxon>Perissodactyla</taxon>
        <taxon>Equidae</taxon>
        <taxon>Equus</taxon>
    </lineage>
</organism>
<evidence type="ECO:0000256" key="1">
    <source>
        <dbReference type="ARBA" id="ARBA00022690"/>
    </source>
</evidence>
<dbReference type="PANTHER" id="PTHR19441:SF91">
    <property type="entry name" value="WAP DOMAIN-CONTAINING PROTEIN"/>
    <property type="match status" value="1"/>
</dbReference>
<dbReference type="Ensembl" id="ENSEAST00005017617.1">
    <property type="protein sequence ID" value="ENSEASP00005016212.1"/>
    <property type="gene ID" value="ENSEASG00005011266.1"/>
</dbReference>
<dbReference type="PROSITE" id="PS51390">
    <property type="entry name" value="WAP"/>
    <property type="match status" value="1"/>
</dbReference>
<dbReference type="GO" id="GO:0045087">
    <property type="term" value="P:innate immune response"/>
    <property type="evidence" value="ECO:0007669"/>
    <property type="project" value="TreeGrafter"/>
</dbReference>
<feature type="chain" id="PRO_5034326352" description="WAP domain-containing protein" evidence="2">
    <location>
        <begin position="21"/>
        <end position="88"/>
    </location>
</feature>
<evidence type="ECO:0000259" key="3">
    <source>
        <dbReference type="PROSITE" id="PS51390"/>
    </source>
</evidence>
<accession>A0A8C4PMJ9</accession>
<feature type="domain" description="WAP" evidence="3">
    <location>
        <begin position="23"/>
        <end position="70"/>
    </location>
</feature>
<dbReference type="SUPFAM" id="SSF57256">
    <property type="entry name" value="Elafin-like"/>
    <property type="match status" value="1"/>
</dbReference>
<evidence type="ECO:0000256" key="2">
    <source>
        <dbReference type="SAM" id="SignalP"/>
    </source>
</evidence>
<dbReference type="SMART" id="SM00217">
    <property type="entry name" value="WAP"/>
    <property type="match status" value="1"/>
</dbReference>